<gene>
    <name evidence="2" type="ORF">ABS311_10370</name>
</gene>
<protein>
    <recommendedName>
        <fullName evidence="4">Lipoprotein</fullName>
    </recommendedName>
</protein>
<evidence type="ECO:0008006" key="4">
    <source>
        <dbReference type="Google" id="ProtNLM"/>
    </source>
</evidence>
<proteinExistence type="predicted"/>
<evidence type="ECO:0000313" key="3">
    <source>
        <dbReference type="Proteomes" id="UP001467690"/>
    </source>
</evidence>
<feature type="signal peptide" evidence="1">
    <location>
        <begin position="1"/>
        <end position="22"/>
    </location>
</feature>
<sequence>MKLTFKHTALSLALAGSFTLTGCNFIGSGDPVFVEPTPVEQVAVSGTAVKGVLANAIVKAFTLSAPTVDLLADQGIRTNTDGSYTFDLEGVNEPVIVEIEADADTTMVCDSASGCGDVQSGGTVSNLTGLKLSTVAFVEAGSTTVSAPVNTMTSIAADIVKASGTQNLSQTQLKAKLQKDVLDLVGLDDGEQAQIDLFSDALIDATNNSLGNSTANDVVKKLSAINGALSAFQSGENVGTKISTFVATVAAATKAATPEAIKAAVDAADVVIKKTVAEAVKVAENAGVTTPIVVQPPKVTLPGGGVVTGGTGGTGASGADS</sequence>
<keyword evidence="1" id="KW-0732">Signal</keyword>
<organism evidence="2 3">
    <name type="scientific">Catenovulum sediminis</name>
    <dbReference type="NCBI Taxonomy" id="1740262"/>
    <lineage>
        <taxon>Bacteria</taxon>
        <taxon>Pseudomonadati</taxon>
        <taxon>Pseudomonadota</taxon>
        <taxon>Gammaproteobacteria</taxon>
        <taxon>Alteromonadales</taxon>
        <taxon>Alteromonadaceae</taxon>
        <taxon>Catenovulum</taxon>
    </lineage>
</organism>
<dbReference type="PROSITE" id="PS51257">
    <property type="entry name" value="PROKAR_LIPOPROTEIN"/>
    <property type="match status" value="1"/>
</dbReference>
<evidence type="ECO:0000313" key="2">
    <source>
        <dbReference type="EMBL" id="MER2492283.1"/>
    </source>
</evidence>
<dbReference type="Proteomes" id="UP001467690">
    <property type="component" value="Unassembled WGS sequence"/>
</dbReference>
<keyword evidence="3" id="KW-1185">Reference proteome</keyword>
<dbReference type="RefSeq" id="WP_350401783.1">
    <property type="nucleotide sequence ID" value="NZ_JBELOE010000209.1"/>
</dbReference>
<reference evidence="2 3" key="1">
    <citation type="submission" date="2024-06" db="EMBL/GenBank/DDBJ databases">
        <authorList>
            <person name="Chen R.Y."/>
        </authorList>
    </citation>
    <scope>NUCLEOTIDE SEQUENCE [LARGE SCALE GENOMIC DNA]</scope>
    <source>
        <strain evidence="2 3">D2</strain>
    </source>
</reference>
<feature type="chain" id="PRO_5046474874" description="Lipoprotein" evidence="1">
    <location>
        <begin position="23"/>
        <end position="321"/>
    </location>
</feature>
<comment type="caution">
    <text evidence="2">The sequence shown here is derived from an EMBL/GenBank/DDBJ whole genome shotgun (WGS) entry which is preliminary data.</text>
</comment>
<name>A0ABV1RH69_9ALTE</name>
<accession>A0ABV1RH69</accession>
<evidence type="ECO:0000256" key="1">
    <source>
        <dbReference type="SAM" id="SignalP"/>
    </source>
</evidence>
<dbReference type="EMBL" id="JBELOE010000209">
    <property type="protein sequence ID" value="MER2492283.1"/>
    <property type="molecule type" value="Genomic_DNA"/>
</dbReference>